<organism evidence="1 2">
    <name type="scientific">Aldrovandia affinis</name>
    <dbReference type="NCBI Taxonomy" id="143900"/>
    <lineage>
        <taxon>Eukaryota</taxon>
        <taxon>Metazoa</taxon>
        <taxon>Chordata</taxon>
        <taxon>Craniata</taxon>
        <taxon>Vertebrata</taxon>
        <taxon>Euteleostomi</taxon>
        <taxon>Actinopterygii</taxon>
        <taxon>Neopterygii</taxon>
        <taxon>Teleostei</taxon>
        <taxon>Notacanthiformes</taxon>
        <taxon>Halosauridae</taxon>
        <taxon>Aldrovandia</taxon>
    </lineage>
</organism>
<dbReference type="AlphaFoldDB" id="A0AAD7RQJ5"/>
<sequence length="127" mass="13378">MMQWLPRFFIKWRSCGVRCADVSGHAPFGGMTGDAQCLRVADARRRGWAFGAVRCRVSLLRIAEAIPVETASAASSVAGACGANSLGLNAEALRVSVFRGERWGAGLSLTLTAHLGRAPLTTCLATG</sequence>
<comment type="caution">
    <text evidence="1">The sequence shown here is derived from an EMBL/GenBank/DDBJ whole genome shotgun (WGS) entry which is preliminary data.</text>
</comment>
<evidence type="ECO:0000313" key="1">
    <source>
        <dbReference type="EMBL" id="KAJ8388583.1"/>
    </source>
</evidence>
<evidence type="ECO:0000313" key="2">
    <source>
        <dbReference type="Proteomes" id="UP001221898"/>
    </source>
</evidence>
<keyword evidence="2" id="KW-1185">Reference proteome</keyword>
<reference evidence="1" key="1">
    <citation type="journal article" date="2023" name="Science">
        <title>Genome structures resolve the early diversification of teleost fishes.</title>
        <authorList>
            <person name="Parey E."/>
            <person name="Louis A."/>
            <person name="Montfort J."/>
            <person name="Bouchez O."/>
            <person name="Roques C."/>
            <person name="Iampietro C."/>
            <person name="Lluch J."/>
            <person name="Castinel A."/>
            <person name="Donnadieu C."/>
            <person name="Desvignes T."/>
            <person name="Floi Bucao C."/>
            <person name="Jouanno E."/>
            <person name="Wen M."/>
            <person name="Mejri S."/>
            <person name="Dirks R."/>
            <person name="Jansen H."/>
            <person name="Henkel C."/>
            <person name="Chen W.J."/>
            <person name="Zahm M."/>
            <person name="Cabau C."/>
            <person name="Klopp C."/>
            <person name="Thompson A.W."/>
            <person name="Robinson-Rechavi M."/>
            <person name="Braasch I."/>
            <person name="Lecointre G."/>
            <person name="Bobe J."/>
            <person name="Postlethwait J.H."/>
            <person name="Berthelot C."/>
            <person name="Roest Crollius H."/>
            <person name="Guiguen Y."/>
        </authorList>
    </citation>
    <scope>NUCLEOTIDE SEQUENCE</scope>
    <source>
        <strain evidence="1">NC1722</strain>
    </source>
</reference>
<name>A0AAD7RQJ5_9TELE</name>
<protein>
    <submittedName>
        <fullName evidence="1">Uncharacterized protein</fullName>
    </submittedName>
</protein>
<dbReference type="Proteomes" id="UP001221898">
    <property type="component" value="Unassembled WGS sequence"/>
</dbReference>
<gene>
    <name evidence="1" type="ORF">AAFF_G00131480</name>
</gene>
<proteinExistence type="predicted"/>
<dbReference type="EMBL" id="JAINUG010000192">
    <property type="protein sequence ID" value="KAJ8388583.1"/>
    <property type="molecule type" value="Genomic_DNA"/>
</dbReference>
<accession>A0AAD7RQJ5</accession>